<dbReference type="AlphaFoldDB" id="S9PAH9"/>
<feature type="compositionally biased region" description="Gly residues" evidence="1">
    <location>
        <begin position="28"/>
        <end position="37"/>
    </location>
</feature>
<evidence type="ECO:0000313" key="2">
    <source>
        <dbReference type="EMBL" id="EPX60091.1"/>
    </source>
</evidence>
<gene>
    <name evidence="2" type="ORF">D187_002177</name>
</gene>
<accession>S9PAH9</accession>
<dbReference type="Proteomes" id="UP000011682">
    <property type="component" value="Unassembled WGS sequence"/>
</dbReference>
<reference evidence="2" key="1">
    <citation type="submission" date="2013-05" db="EMBL/GenBank/DDBJ databases">
        <title>Genome assembly of Cystobacter fuscus DSM 2262.</title>
        <authorList>
            <person name="Sharma G."/>
            <person name="Khatri I."/>
            <person name="Kaur C."/>
            <person name="Mayilraj S."/>
            <person name="Subramanian S."/>
        </authorList>
    </citation>
    <scope>NUCLEOTIDE SEQUENCE [LARGE SCALE GENOMIC DNA]</scope>
    <source>
        <strain evidence="2">DSM 2262</strain>
    </source>
</reference>
<protein>
    <submittedName>
        <fullName evidence="2">Uncharacterized protein</fullName>
    </submittedName>
</protein>
<keyword evidence="3" id="KW-1185">Reference proteome</keyword>
<dbReference type="EMBL" id="ANAH02000014">
    <property type="protein sequence ID" value="EPX60091.1"/>
    <property type="molecule type" value="Genomic_DNA"/>
</dbReference>
<evidence type="ECO:0000256" key="1">
    <source>
        <dbReference type="SAM" id="MobiDB-lite"/>
    </source>
</evidence>
<organism evidence="2 3">
    <name type="scientific">Cystobacter fuscus (strain ATCC 25194 / DSM 2262 / NBRC 100088 / M29)</name>
    <dbReference type="NCBI Taxonomy" id="1242864"/>
    <lineage>
        <taxon>Bacteria</taxon>
        <taxon>Pseudomonadati</taxon>
        <taxon>Myxococcota</taxon>
        <taxon>Myxococcia</taxon>
        <taxon>Myxococcales</taxon>
        <taxon>Cystobacterineae</taxon>
        <taxon>Archangiaceae</taxon>
        <taxon>Cystobacter</taxon>
    </lineage>
</organism>
<comment type="caution">
    <text evidence="2">The sequence shown here is derived from an EMBL/GenBank/DDBJ whole genome shotgun (WGS) entry which is preliminary data.</text>
</comment>
<evidence type="ECO:0000313" key="3">
    <source>
        <dbReference type="Proteomes" id="UP000011682"/>
    </source>
</evidence>
<sequence length="37" mass="3689">MSAELLEGISVDTARPTARCRASAPDAGGRGGVDGDE</sequence>
<proteinExistence type="predicted"/>
<feature type="region of interest" description="Disordered" evidence="1">
    <location>
        <begin position="15"/>
        <end position="37"/>
    </location>
</feature>
<name>S9PAH9_CYSF2</name>